<feature type="transmembrane region" description="Helical" evidence="7">
    <location>
        <begin position="261"/>
        <end position="282"/>
    </location>
</feature>
<name>A0A7C1JL68_9CHLR</name>
<feature type="transmembrane region" description="Helical" evidence="7">
    <location>
        <begin position="320"/>
        <end position="340"/>
    </location>
</feature>
<dbReference type="GO" id="GO:0005886">
    <property type="term" value="C:plasma membrane"/>
    <property type="evidence" value="ECO:0007669"/>
    <property type="project" value="UniProtKB-SubCell"/>
</dbReference>
<comment type="caution">
    <text evidence="9">The sequence shown here is derived from an EMBL/GenBank/DDBJ whole genome shotgun (WGS) entry which is preliminary data.</text>
</comment>
<dbReference type="PROSITE" id="PS50928">
    <property type="entry name" value="ABC_TM1"/>
    <property type="match status" value="1"/>
</dbReference>
<sequence>MTTVSTDSTPAVRIAPVESRRWRLSETVQTLLLLSPSIVALAIFVYVFISFTFWISLSNWRTLKVDLSLREPLFATYGELFAMARWQADLRNTLVFTLLFIAFAVTLGLTLAVMLDRHLAGHHIFRNIFLFPYALSFVVTGVVWRWIFNPETGLNLLLDLLGVNYLLTQMGMGPLKPGWITDPTVVAQVNGILAAVLPGAENWQVRWGVPLALIPVAIAATWQLSGFVMALYLGGMATISEEVREAARIDGASEFQIYHRVIIPMLRPVTISVVVILLHVSLKIFDLVYTMAGVGPGFATDVPAIFVFEQMFKATRYNLGSAAAIIMLVLVALVIVPYLASTLKEES</sequence>
<evidence type="ECO:0000259" key="8">
    <source>
        <dbReference type="PROSITE" id="PS50928"/>
    </source>
</evidence>
<proteinExistence type="inferred from homology"/>
<dbReference type="EMBL" id="DSMG01000111">
    <property type="protein sequence ID" value="HDX32002.1"/>
    <property type="molecule type" value="Genomic_DNA"/>
</dbReference>
<dbReference type="PANTHER" id="PTHR30193">
    <property type="entry name" value="ABC TRANSPORTER PERMEASE PROTEIN"/>
    <property type="match status" value="1"/>
</dbReference>
<dbReference type="InterPro" id="IPR000515">
    <property type="entry name" value="MetI-like"/>
</dbReference>
<dbReference type="Gene3D" id="1.10.3720.10">
    <property type="entry name" value="MetI-like"/>
    <property type="match status" value="1"/>
</dbReference>
<evidence type="ECO:0000256" key="7">
    <source>
        <dbReference type="RuleBase" id="RU363032"/>
    </source>
</evidence>
<dbReference type="GO" id="GO:0055085">
    <property type="term" value="P:transmembrane transport"/>
    <property type="evidence" value="ECO:0007669"/>
    <property type="project" value="InterPro"/>
</dbReference>
<evidence type="ECO:0000256" key="3">
    <source>
        <dbReference type="ARBA" id="ARBA00022475"/>
    </source>
</evidence>
<organism evidence="9">
    <name type="scientific">Caldilinea aerophila</name>
    <dbReference type="NCBI Taxonomy" id="133453"/>
    <lineage>
        <taxon>Bacteria</taxon>
        <taxon>Bacillati</taxon>
        <taxon>Chloroflexota</taxon>
        <taxon>Caldilineae</taxon>
        <taxon>Caldilineales</taxon>
        <taxon>Caldilineaceae</taxon>
        <taxon>Caldilinea</taxon>
    </lineage>
</organism>
<keyword evidence="4 7" id="KW-0812">Transmembrane</keyword>
<feature type="domain" description="ABC transmembrane type-1" evidence="8">
    <location>
        <begin position="90"/>
        <end position="340"/>
    </location>
</feature>
<feature type="transmembrane region" description="Helical" evidence="7">
    <location>
        <begin position="30"/>
        <end position="55"/>
    </location>
</feature>
<dbReference type="PANTHER" id="PTHR30193:SF42">
    <property type="entry name" value="ABC TRANSPORTER PERMEASE PROTEIN"/>
    <property type="match status" value="1"/>
</dbReference>
<protein>
    <submittedName>
        <fullName evidence="9">Sugar ABC transporter permease</fullName>
    </submittedName>
</protein>
<evidence type="ECO:0000313" key="9">
    <source>
        <dbReference type="EMBL" id="HDX32002.1"/>
    </source>
</evidence>
<dbReference type="InterPro" id="IPR035906">
    <property type="entry name" value="MetI-like_sf"/>
</dbReference>
<keyword evidence="5 7" id="KW-1133">Transmembrane helix</keyword>
<keyword evidence="6 7" id="KW-0472">Membrane</keyword>
<evidence type="ECO:0000256" key="6">
    <source>
        <dbReference type="ARBA" id="ARBA00023136"/>
    </source>
</evidence>
<comment type="similarity">
    <text evidence="7">Belongs to the binding-protein-dependent transport system permease family.</text>
</comment>
<dbReference type="AlphaFoldDB" id="A0A7C1JL68"/>
<dbReference type="SUPFAM" id="SSF161098">
    <property type="entry name" value="MetI-like"/>
    <property type="match status" value="1"/>
</dbReference>
<evidence type="ECO:0000256" key="5">
    <source>
        <dbReference type="ARBA" id="ARBA00022989"/>
    </source>
</evidence>
<keyword evidence="2 7" id="KW-0813">Transport</keyword>
<dbReference type="InterPro" id="IPR051393">
    <property type="entry name" value="ABC_transporter_permease"/>
</dbReference>
<reference evidence="9" key="1">
    <citation type="journal article" date="2020" name="mSystems">
        <title>Genome- and Community-Level Interaction Insights into Carbon Utilization and Element Cycling Functions of Hydrothermarchaeota in Hydrothermal Sediment.</title>
        <authorList>
            <person name="Zhou Z."/>
            <person name="Liu Y."/>
            <person name="Xu W."/>
            <person name="Pan J."/>
            <person name="Luo Z.H."/>
            <person name="Li M."/>
        </authorList>
    </citation>
    <scope>NUCLEOTIDE SEQUENCE [LARGE SCALE GENOMIC DNA]</scope>
    <source>
        <strain evidence="9">SpSt-289</strain>
    </source>
</reference>
<evidence type="ECO:0000256" key="1">
    <source>
        <dbReference type="ARBA" id="ARBA00004651"/>
    </source>
</evidence>
<evidence type="ECO:0000256" key="2">
    <source>
        <dbReference type="ARBA" id="ARBA00022448"/>
    </source>
</evidence>
<comment type="subcellular location">
    <subcellularLocation>
        <location evidence="1 7">Cell membrane</location>
        <topology evidence="1 7">Multi-pass membrane protein</topology>
    </subcellularLocation>
</comment>
<accession>A0A7C1JL68</accession>
<feature type="transmembrane region" description="Helical" evidence="7">
    <location>
        <begin position="212"/>
        <end position="240"/>
    </location>
</feature>
<keyword evidence="3" id="KW-1003">Cell membrane</keyword>
<gene>
    <name evidence="9" type="ORF">ENQ20_11010</name>
</gene>
<feature type="transmembrane region" description="Helical" evidence="7">
    <location>
        <begin position="93"/>
        <end position="115"/>
    </location>
</feature>
<feature type="transmembrane region" description="Helical" evidence="7">
    <location>
        <begin position="127"/>
        <end position="147"/>
    </location>
</feature>
<dbReference type="CDD" id="cd06261">
    <property type="entry name" value="TM_PBP2"/>
    <property type="match status" value="1"/>
</dbReference>
<evidence type="ECO:0000256" key="4">
    <source>
        <dbReference type="ARBA" id="ARBA00022692"/>
    </source>
</evidence>
<feature type="transmembrane region" description="Helical" evidence="7">
    <location>
        <begin position="288"/>
        <end position="308"/>
    </location>
</feature>
<dbReference type="Pfam" id="PF00528">
    <property type="entry name" value="BPD_transp_1"/>
    <property type="match status" value="1"/>
</dbReference>